<evidence type="ECO:0000256" key="2">
    <source>
        <dbReference type="SAM" id="SignalP"/>
    </source>
</evidence>
<evidence type="ECO:0008006" key="5">
    <source>
        <dbReference type="Google" id="ProtNLM"/>
    </source>
</evidence>
<comment type="caution">
    <text evidence="3">The sequence shown here is derived from an EMBL/GenBank/DDBJ whole genome shotgun (WGS) entry which is preliminary data.</text>
</comment>
<organism evidence="3 4">
    <name type="scientific">Aspergillus mulundensis</name>
    <dbReference type="NCBI Taxonomy" id="1810919"/>
    <lineage>
        <taxon>Eukaryota</taxon>
        <taxon>Fungi</taxon>
        <taxon>Dikarya</taxon>
        <taxon>Ascomycota</taxon>
        <taxon>Pezizomycotina</taxon>
        <taxon>Eurotiomycetes</taxon>
        <taxon>Eurotiomycetidae</taxon>
        <taxon>Eurotiales</taxon>
        <taxon>Aspergillaceae</taxon>
        <taxon>Aspergillus</taxon>
        <taxon>Aspergillus subgen. Nidulantes</taxon>
    </lineage>
</organism>
<feature type="compositionally biased region" description="Low complexity" evidence="1">
    <location>
        <begin position="98"/>
        <end position="115"/>
    </location>
</feature>
<keyword evidence="2" id="KW-0732">Signal</keyword>
<evidence type="ECO:0000313" key="3">
    <source>
        <dbReference type="EMBL" id="RDW86313.1"/>
    </source>
</evidence>
<proteinExistence type="predicted"/>
<protein>
    <recommendedName>
        <fullName evidence="5">GPI anchored protein</fullName>
    </recommendedName>
</protein>
<dbReference type="AlphaFoldDB" id="A0A3D8SJ33"/>
<keyword evidence="4" id="KW-1185">Reference proteome</keyword>
<dbReference type="EMBL" id="PVWQ01000003">
    <property type="protein sequence ID" value="RDW86313.1"/>
    <property type="molecule type" value="Genomic_DNA"/>
</dbReference>
<feature type="signal peptide" evidence="2">
    <location>
        <begin position="1"/>
        <end position="20"/>
    </location>
</feature>
<gene>
    <name evidence="3" type="ORF">DSM5745_02955</name>
</gene>
<feature type="compositionally biased region" description="Low complexity" evidence="1">
    <location>
        <begin position="132"/>
        <end position="175"/>
    </location>
</feature>
<name>A0A3D8SJ33_9EURO</name>
<evidence type="ECO:0000313" key="4">
    <source>
        <dbReference type="Proteomes" id="UP000256690"/>
    </source>
</evidence>
<dbReference type="GeneID" id="38113325"/>
<dbReference type="Proteomes" id="UP000256690">
    <property type="component" value="Unassembled WGS sequence"/>
</dbReference>
<sequence length="204" mass="20451">MAFKLALLLVACLLVFTTCAKEKGKLDSFLEGFVVEGPVNYYEVDEARAMESSVLARRAEAATVTITETVCGSDGPTSAGEPPIFSIPETTLVTDTDTSGPVPTTVQPPVSSQSSGAGGVTSVEPTSAGAPSSSSHGQTTTTLHHTTSSASGTSTSADGSEAPTAISASPTSTAAPTANAGFTRGGMSSVVLALALTFVRIFGV</sequence>
<feature type="chain" id="PRO_5017724838" description="GPI anchored protein" evidence="2">
    <location>
        <begin position="21"/>
        <end position="204"/>
    </location>
</feature>
<reference evidence="3 4" key="1">
    <citation type="journal article" date="2018" name="IMA Fungus">
        <title>IMA Genome-F 9: Draft genome sequence of Annulohypoxylon stygium, Aspergillus mulundensis, Berkeleyomyces basicola (syn. Thielaviopsis basicola), Ceratocystis smalleyi, two Cercospora beticola strains, Coleophoma cylindrospora, Fusarium fracticaudum, Phialophora cf. hyalina, and Morchella septimelata.</title>
        <authorList>
            <person name="Wingfield B.D."/>
            <person name="Bills G.F."/>
            <person name="Dong Y."/>
            <person name="Huang W."/>
            <person name="Nel W.J."/>
            <person name="Swalarsk-Parry B.S."/>
            <person name="Vaghefi N."/>
            <person name="Wilken P.M."/>
            <person name="An Z."/>
            <person name="de Beer Z.W."/>
            <person name="De Vos L."/>
            <person name="Chen L."/>
            <person name="Duong T.A."/>
            <person name="Gao Y."/>
            <person name="Hammerbacher A."/>
            <person name="Kikkert J.R."/>
            <person name="Li Y."/>
            <person name="Li H."/>
            <person name="Li K."/>
            <person name="Li Q."/>
            <person name="Liu X."/>
            <person name="Ma X."/>
            <person name="Naidoo K."/>
            <person name="Pethybridge S.J."/>
            <person name="Sun J."/>
            <person name="Steenkamp E.T."/>
            <person name="van der Nest M.A."/>
            <person name="van Wyk S."/>
            <person name="Wingfield M.J."/>
            <person name="Xiong C."/>
            <person name="Yue Q."/>
            <person name="Zhang X."/>
        </authorList>
    </citation>
    <scope>NUCLEOTIDE SEQUENCE [LARGE SCALE GENOMIC DNA]</scope>
    <source>
        <strain evidence="3 4">DSM 5745</strain>
    </source>
</reference>
<dbReference type="RefSeq" id="XP_026605837.1">
    <property type="nucleotide sequence ID" value="XM_026744971.1"/>
</dbReference>
<evidence type="ECO:0000256" key="1">
    <source>
        <dbReference type="SAM" id="MobiDB-lite"/>
    </source>
</evidence>
<dbReference type="OrthoDB" id="4508336at2759"/>
<accession>A0A3D8SJ33</accession>
<feature type="region of interest" description="Disordered" evidence="1">
    <location>
        <begin position="91"/>
        <end position="175"/>
    </location>
</feature>